<reference evidence="1" key="1">
    <citation type="submission" date="2022-04" db="EMBL/GenBank/DDBJ databases">
        <title>Genome of the entomopathogenic fungus Entomophthora muscae.</title>
        <authorList>
            <person name="Elya C."/>
            <person name="Lovett B.R."/>
            <person name="Lee E."/>
            <person name="Macias A.M."/>
            <person name="Hajek A.E."/>
            <person name="De Bivort B.L."/>
            <person name="Kasson M.T."/>
            <person name="De Fine Licht H.H."/>
            <person name="Stajich J.E."/>
        </authorList>
    </citation>
    <scope>NUCLEOTIDE SEQUENCE</scope>
    <source>
        <strain evidence="1">Berkeley</strain>
    </source>
</reference>
<dbReference type="Proteomes" id="UP001165960">
    <property type="component" value="Unassembled WGS sequence"/>
</dbReference>
<proteinExistence type="predicted"/>
<accession>A0ACC2S6H2</accession>
<sequence length="71" mass="8053">MDREDAPSPSVFPPLAHGKTGEDFVHPSNLDSPRKPPSSPLPPRAYVRDSKWNPCHPNRFVSLEIEEDFEK</sequence>
<gene>
    <name evidence="1" type="ORF">DSO57_1018072</name>
</gene>
<dbReference type="EMBL" id="QTSX02005757">
    <property type="protein sequence ID" value="KAJ9057897.1"/>
    <property type="molecule type" value="Genomic_DNA"/>
</dbReference>
<keyword evidence="2" id="KW-1185">Reference proteome</keyword>
<name>A0ACC2S6H2_9FUNG</name>
<comment type="caution">
    <text evidence="1">The sequence shown here is derived from an EMBL/GenBank/DDBJ whole genome shotgun (WGS) entry which is preliminary data.</text>
</comment>
<evidence type="ECO:0000313" key="2">
    <source>
        <dbReference type="Proteomes" id="UP001165960"/>
    </source>
</evidence>
<organism evidence="1 2">
    <name type="scientific">Entomophthora muscae</name>
    <dbReference type="NCBI Taxonomy" id="34485"/>
    <lineage>
        <taxon>Eukaryota</taxon>
        <taxon>Fungi</taxon>
        <taxon>Fungi incertae sedis</taxon>
        <taxon>Zoopagomycota</taxon>
        <taxon>Entomophthoromycotina</taxon>
        <taxon>Entomophthoromycetes</taxon>
        <taxon>Entomophthorales</taxon>
        <taxon>Entomophthoraceae</taxon>
        <taxon>Entomophthora</taxon>
    </lineage>
</organism>
<evidence type="ECO:0000313" key="1">
    <source>
        <dbReference type="EMBL" id="KAJ9057897.1"/>
    </source>
</evidence>
<protein>
    <submittedName>
        <fullName evidence="1">Uncharacterized protein</fullName>
    </submittedName>
</protein>